<keyword evidence="1 6" id="KW-0645">Protease</keyword>
<evidence type="ECO:0000256" key="3">
    <source>
        <dbReference type="ARBA" id="ARBA00022801"/>
    </source>
</evidence>
<dbReference type="RefSeq" id="WP_160874294.1">
    <property type="nucleotide sequence ID" value="NZ_WUEK01000001.1"/>
</dbReference>
<feature type="transmembrane region" description="Helical" evidence="7">
    <location>
        <begin position="6"/>
        <end position="25"/>
    </location>
</feature>
<feature type="transmembrane region" description="Helical" evidence="7">
    <location>
        <begin position="69"/>
        <end position="91"/>
    </location>
</feature>
<dbReference type="GO" id="GO:0006508">
    <property type="term" value="P:proteolysis"/>
    <property type="evidence" value="ECO:0007669"/>
    <property type="project" value="UniProtKB-KW"/>
</dbReference>
<keyword evidence="3 6" id="KW-0378">Hydrolase</keyword>
<dbReference type="GO" id="GO:0004222">
    <property type="term" value="F:metalloendopeptidase activity"/>
    <property type="evidence" value="ECO:0007669"/>
    <property type="project" value="InterPro"/>
</dbReference>
<name>A0A6L7ERC7_9ACTN</name>
<feature type="transmembrane region" description="Helical" evidence="7">
    <location>
        <begin position="269"/>
        <end position="292"/>
    </location>
</feature>
<keyword evidence="10" id="KW-1185">Reference proteome</keyword>
<feature type="domain" description="Peptidase M48" evidence="8">
    <location>
        <begin position="125"/>
        <end position="186"/>
    </location>
</feature>
<dbReference type="InterPro" id="IPR052173">
    <property type="entry name" value="Beta-lactam_resp_regulator"/>
</dbReference>
<dbReference type="InterPro" id="IPR001915">
    <property type="entry name" value="Peptidase_M48"/>
</dbReference>
<keyword evidence="5 6" id="KW-0482">Metalloprotease</keyword>
<sequence length="296" mass="31117">MVTPLLLGALAVLLAGPAPALLARVHRTRHTPRAAMVLWQSGALAAVLAAVGAGLSLVTGTAWQRAPDLLPYLTAGIALLLTALVLGRLLLSGHLVGTDLRALRRRHRDQLDVVARRDARAPGGTAVLENDLPVAYCVPGRHVQRVVVSVGALDRLSPDEVSAVLAHERAHLRARHDLVLEAFSVLHHAFPRWVSSAAALAEVRLLVEVLADRAASRDGRCAALGRALVTLAEGRATGPGFALAASGDDSTLLVRVRLLADHRPHRVQAAVLVALAGAVLALPTAFVVLPWLNGLV</sequence>
<dbReference type="AlphaFoldDB" id="A0A6L7ERC7"/>
<evidence type="ECO:0000256" key="7">
    <source>
        <dbReference type="SAM" id="Phobius"/>
    </source>
</evidence>
<comment type="caution">
    <text evidence="9">The sequence shown here is derived from an EMBL/GenBank/DDBJ whole genome shotgun (WGS) entry which is preliminary data.</text>
</comment>
<evidence type="ECO:0000313" key="9">
    <source>
        <dbReference type="EMBL" id="MXG88146.1"/>
    </source>
</evidence>
<comment type="similarity">
    <text evidence="6">Belongs to the peptidase M48 family.</text>
</comment>
<dbReference type="PANTHER" id="PTHR34978:SF3">
    <property type="entry name" value="SLR0241 PROTEIN"/>
    <property type="match status" value="1"/>
</dbReference>
<dbReference type="Gene3D" id="3.30.2010.10">
    <property type="entry name" value="Metalloproteases ('zincins'), catalytic domain"/>
    <property type="match status" value="1"/>
</dbReference>
<gene>
    <name evidence="9" type="ORF">GRQ65_01115</name>
</gene>
<organism evidence="9 10">
    <name type="scientific">Nocardioides flavescens</name>
    <dbReference type="NCBI Taxonomy" id="2691959"/>
    <lineage>
        <taxon>Bacteria</taxon>
        <taxon>Bacillati</taxon>
        <taxon>Actinomycetota</taxon>
        <taxon>Actinomycetes</taxon>
        <taxon>Propionibacteriales</taxon>
        <taxon>Nocardioidaceae</taxon>
        <taxon>Nocardioides</taxon>
    </lineage>
</organism>
<keyword evidence="4 6" id="KW-0862">Zinc</keyword>
<evidence type="ECO:0000256" key="4">
    <source>
        <dbReference type="ARBA" id="ARBA00022833"/>
    </source>
</evidence>
<dbReference type="EMBL" id="WUEK01000001">
    <property type="protein sequence ID" value="MXG88146.1"/>
    <property type="molecule type" value="Genomic_DNA"/>
</dbReference>
<comment type="cofactor">
    <cofactor evidence="6">
        <name>Zn(2+)</name>
        <dbReference type="ChEBI" id="CHEBI:29105"/>
    </cofactor>
    <text evidence="6">Binds 1 zinc ion per subunit.</text>
</comment>
<dbReference type="CDD" id="cd07326">
    <property type="entry name" value="M56_BlaR1_MecR1_like"/>
    <property type="match status" value="1"/>
</dbReference>
<dbReference type="PANTHER" id="PTHR34978">
    <property type="entry name" value="POSSIBLE SENSOR-TRANSDUCER PROTEIN BLAR"/>
    <property type="match status" value="1"/>
</dbReference>
<dbReference type="Proteomes" id="UP000473325">
    <property type="component" value="Unassembled WGS sequence"/>
</dbReference>
<evidence type="ECO:0000256" key="1">
    <source>
        <dbReference type="ARBA" id="ARBA00022670"/>
    </source>
</evidence>
<keyword evidence="7" id="KW-1133">Transmembrane helix</keyword>
<dbReference type="GO" id="GO:0046872">
    <property type="term" value="F:metal ion binding"/>
    <property type="evidence" value="ECO:0007669"/>
    <property type="project" value="UniProtKB-KW"/>
</dbReference>
<reference evidence="9 10" key="1">
    <citation type="submission" date="2019-12" db="EMBL/GenBank/DDBJ databases">
        <authorList>
            <person name="Kun Z."/>
        </authorList>
    </citation>
    <scope>NUCLEOTIDE SEQUENCE [LARGE SCALE GENOMIC DNA]</scope>
    <source>
        <strain evidence="9 10">YIM 123512</strain>
    </source>
</reference>
<keyword evidence="2" id="KW-0479">Metal-binding</keyword>
<protein>
    <submittedName>
        <fullName evidence="9">M48 family metalloprotease</fullName>
    </submittedName>
</protein>
<evidence type="ECO:0000259" key="8">
    <source>
        <dbReference type="Pfam" id="PF01435"/>
    </source>
</evidence>
<feature type="transmembrane region" description="Helical" evidence="7">
    <location>
        <begin position="37"/>
        <end position="63"/>
    </location>
</feature>
<keyword evidence="7" id="KW-0472">Membrane</keyword>
<evidence type="ECO:0000313" key="10">
    <source>
        <dbReference type="Proteomes" id="UP000473325"/>
    </source>
</evidence>
<dbReference type="Pfam" id="PF01435">
    <property type="entry name" value="Peptidase_M48"/>
    <property type="match status" value="1"/>
</dbReference>
<evidence type="ECO:0000256" key="2">
    <source>
        <dbReference type="ARBA" id="ARBA00022723"/>
    </source>
</evidence>
<proteinExistence type="inferred from homology"/>
<evidence type="ECO:0000256" key="5">
    <source>
        <dbReference type="ARBA" id="ARBA00023049"/>
    </source>
</evidence>
<accession>A0A6L7ERC7</accession>
<keyword evidence="7" id="KW-0812">Transmembrane</keyword>
<evidence type="ECO:0000256" key="6">
    <source>
        <dbReference type="RuleBase" id="RU003983"/>
    </source>
</evidence>